<dbReference type="AlphaFoldDB" id="A0A371DFP5"/>
<evidence type="ECO:0000313" key="3">
    <source>
        <dbReference type="Proteomes" id="UP000256964"/>
    </source>
</evidence>
<feature type="region of interest" description="Disordered" evidence="1">
    <location>
        <begin position="53"/>
        <end position="88"/>
    </location>
</feature>
<name>A0A371DFP5_9APHY</name>
<evidence type="ECO:0000313" key="2">
    <source>
        <dbReference type="EMBL" id="RDX51347.1"/>
    </source>
</evidence>
<evidence type="ECO:0000256" key="1">
    <source>
        <dbReference type="SAM" id="MobiDB-lite"/>
    </source>
</evidence>
<accession>A0A371DFP5</accession>
<proteinExistence type="predicted"/>
<sequence length="390" mass="42556">MPQLIATYRFPMITVPRDVTDNIEAHPSLSTAQVGTSTDAQAGVIRRAITDVSADANPSATQASGITSSESGSDSDSPPPLEPIDDYVSPWASGVGLASSSSTENEVSVWIDGSGGVIRPYVMVDYMTGMPNEGAANREILRRAQVGSDWPGIDTIGMHEFAPLQRRSPDRRAELQGRKSTFTYREATRSSSDIQTECITDISCCIYDVTLRGHSAPQAPISEPRQRPVDDEVGSNLAAESAKIRRTVVGAYANVCGGSMVFVDITVKPVKTKSNEWSGTWKADTRNYVLRPRGRSLIPFHHTLVPLQSPLAVYFNIDEELSAVAPNRCIAKVTRDCYPPSRTWYGPILILKYADDTLVDFADIVVSDLDVMSGIIQRIVYGVRVNHFSQ</sequence>
<keyword evidence="3" id="KW-1185">Reference proteome</keyword>
<organism evidence="2 3">
    <name type="scientific">Lentinus brumalis</name>
    <dbReference type="NCBI Taxonomy" id="2498619"/>
    <lineage>
        <taxon>Eukaryota</taxon>
        <taxon>Fungi</taxon>
        <taxon>Dikarya</taxon>
        <taxon>Basidiomycota</taxon>
        <taxon>Agaricomycotina</taxon>
        <taxon>Agaricomycetes</taxon>
        <taxon>Polyporales</taxon>
        <taxon>Polyporaceae</taxon>
        <taxon>Lentinus</taxon>
    </lineage>
</organism>
<dbReference type="Proteomes" id="UP000256964">
    <property type="component" value="Unassembled WGS sequence"/>
</dbReference>
<gene>
    <name evidence="2" type="ORF">OH76DRAFT_1417387</name>
</gene>
<dbReference type="EMBL" id="KZ857395">
    <property type="protein sequence ID" value="RDX51347.1"/>
    <property type="molecule type" value="Genomic_DNA"/>
</dbReference>
<feature type="compositionally biased region" description="Low complexity" evidence="1">
    <location>
        <begin position="64"/>
        <end position="76"/>
    </location>
</feature>
<protein>
    <submittedName>
        <fullName evidence="2">Uncharacterized protein</fullName>
    </submittedName>
</protein>
<reference evidence="2 3" key="1">
    <citation type="journal article" date="2018" name="Biotechnol. Biofuels">
        <title>Integrative visual omics of the white-rot fungus Polyporus brumalis exposes the biotechnological potential of its oxidative enzymes for delignifying raw plant biomass.</title>
        <authorList>
            <person name="Miyauchi S."/>
            <person name="Rancon A."/>
            <person name="Drula E."/>
            <person name="Hage H."/>
            <person name="Chaduli D."/>
            <person name="Favel A."/>
            <person name="Grisel S."/>
            <person name="Henrissat B."/>
            <person name="Herpoel-Gimbert I."/>
            <person name="Ruiz-Duenas F.J."/>
            <person name="Chevret D."/>
            <person name="Hainaut M."/>
            <person name="Lin J."/>
            <person name="Wang M."/>
            <person name="Pangilinan J."/>
            <person name="Lipzen A."/>
            <person name="Lesage-Meessen L."/>
            <person name="Navarro D."/>
            <person name="Riley R."/>
            <person name="Grigoriev I.V."/>
            <person name="Zhou S."/>
            <person name="Raouche S."/>
            <person name="Rosso M.N."/>
        </authorList>
    </citation>
    <scope>NUCLEOTIDE SEQUENCE [LARGE SCALE GENOMIC DNA]</scope>
    <source>
        <strain evidence="2 3">BRFM 1820</strain>
    </source>
</reference>